<dbReference type="HOGENOM" id="CLU_055524_6_1_1"/>
<protein>
    <submittedName>
        <fullName evidence="6">Uncharacterized protein</fullName>
    </submittedName>
</protein>
<evidence type="ECO:0000256" key="2">
    <source>
        <dbReference type="ARBA" id="ARBA00022692"/>
    </source>
</evidence>
<dbReference type="GO" id="GO:0005886">
    <property type="term" value="C:plasma membrane"/>
    <property type="evidence" value="ECO:0007669"/>
    <property type="project" value="TreeGrafter"/>
</dbReference>
<accession>H2YXJ1</accession>
<comment type="subcellular location">
    <subcellularLocation>
        <location evidence="1">Membrane</location>
        <topology evidence="1">Multi-pass membrane protein</topology>
    </subcellularLocation>
</comment>
<feature type="transmembrane region" description="Helical" evidence="5">
    <location>
        <begin position="86"/>
        <end position="110"/>
    </location>
</feature>
<feature type="transmembrane region" description="Helical" evidence="5">
    <location>
        <begin position="53"/>
        <end position="79"/>
    </location>
</feature>
<evidence type="ECO:0000313" key="7">
    <source>
        <dbReference type="Proteomes" id="UP000007875"/>
    </source>
</evidence>
<dbReference type="OMA" id="CLITINV"/>
<keyword evidence="7" id="KW-1185">Reference proteome</keyword>
<evidence type="ECO:0000256" key="3">
    <source>
        <dbReference type="ARBA" id="ARBA00022989"/>
    </source>
</evidence>
<evidence type="ECO:0000256" key="4">
    <source>
        <dbReference type="ARBA" id="ARBA00023136"/>
    </source>
</evidence>
<reference evidence="7" key="1">
    <citation type="submission" date="2003-08" db="EMBL/GenBank/DDBJ databases">
        <authorList>
            <person name="Birren B."/>
            <person name="Nusbaum C."/>
            <person name="Abebe A."/>
            <person name="Abouelleil A."/>
            <person name="Adekoya E."/>
            <person name="Ait-zahra M."/>
            <person name="Allen N."/>
            <person name="Allen T."/>
            <person name="An P."/>
            <person name="Anderson M."/>
            <person name="Anderson S."/>
            <person name="Arachchi H."/>
            <person name="Armbruster J."/>
            <person name="Bachantsang P."/>
            <person name="Baldwin J."/>
            <person name="Barry A."/>
            <person name="Bayul T."/>
            <person name="Blitshsteyn B."/>
            <person name="Bloom T."/>
            <person name="Blye J."/>
            <person name="Boguslavskiy L."/>
            <person name="Borowsky M."/>
            <person name="Boukhgalter B."/>
            <person name="Brunache A."/>
            <person name="Butler J."/>
            <person name="Calixte N."/>
            <person name="Calvo S."/>
            <person name="Camarata J."/>
            <person name="Campo K."/>
            <person name="Chang J."/>
            <person name="Cheshatsang Y."/>
            <person name="Citroen M."/>
            <person name="Collymore A."/>
            <person name="Considine T."/>
            <person name="Cook A."/>
            <person name="Cooke P."/>
            <person name="Corum B."/>
            <person name="Cuomo C."/>
            <person name="David R."/>
            <person name="Dawoe T."/>
            <person name="Degray S."/>
            <person name="Dodge S."/>
            <person name="Dooley K."/>
            <person name="Dorje P."/>
            <person name="Dorjee K."/>
            <person name="Dorris L."/>
            <person name="Duffey N."/>
            <person name="Dupes A."/>
            <person name="Elkins T."/>
            <person name="Engels R."/>
            <person name="Erickson J."/>
            <person name="Farina A."/>
            <person name="Faro S."/>
            <person name="Ferreira P."/>
            <person name="Fischer H."/>
            <person name="Fitzgerald M."/>
            <person name="Foley K."/>
            <person name="Gage D."/>
            <person name="Galagan J."/>
            <person name="Gearin G."/>
            <person name="Gnerre S."/>
            <person name="Gnirke A."/>
            <person name="Goyette A."/>
            <person name="Graham J."/>
            <person name="Grandbois E."/>
            <person name="Gyaltsen K."/>
            <person name="Hafez N."/>
            <person name="Hagopian D."/>
            <person name="Hagos B."/>
            <person name="Hall J."/>
            <person name="Hatcher B."/>
            <person name="Heller A."/>
            <person name="Higgins H."/>
            <person name="Honan T."/>
            <person name="Horn A."/>
            <person name="Houde N."/>
            <person name="Hughes L."/>
            <person name="Hulme W."/>
            <person name="Husby E."/>
            <person name="Iliev I."/>
            <person name="Jaffe D."/>
            <person name="Jones C."/>
            <person name="Kamal M."/>
            <person name="Kamat A."/>
            <person name="Kamvysselis M."/>
            <person name="Karlsson E."/>
            <person name="Kells C."/>
            <person name="Kieu A."/>
            <person name="Kisner P."/>
            <person name="Kodira C."/>
            <person name="Kulbokas E."/>
            <person name="Labutti K."/>
            <person name="Lama D."/>
            <person name="Landers T."/>
            <person name="Leger J."/>
            <person name="Levine S."/>
            <person name="Lewis D."/>
            <person name="Lewis T."/>
            <person name="Lindblad-toh K."/>
            <person name="Liu X."/>
            <person name="Lokyitsang T."/>
            <person name="Lokyitsang Y."/>
            <person name="Lucien O."/>
            <person name="Lui A."/>
            <person name="Ma L.J."/>
            <person name="Mabbitt R."/>
            <person name="Macdonald J."/>
            <person name="Maclean C."/>
            <person name="Major J."/>
            <person name="Manning J."/>
            <person name="Marabella R."/>
            <person name="Maru K."/>
            <person name="Matthews C."/>
            <person name="Mauceli E."/>
            <person name="Mccarthy M."/>
            <person name="Mcdonough S."/>
            <person name="Mcghee T."/>
            <person name="Meldrim J."/>
            <person name="Meneus L."/>
            <person name="Mesirov J."/>
            <person name="Mihalev A."/>
            <person name="Mihova T."/>
            <person name="Mikkelsen T."/>
            <person name="Mlenga V."/>
            <person name="Moru K."/>
            <person name="Mozes J."/>
            <person name="Mulrain L."/>
            <person name="Munson G."/>
            <person name="Naylor J."/>
            <person name="Newes C."/>
            <person name="Nguyen C."/>
            <person name="Nguyen N."/>
            <person name="Nguyen T."/>
            <person name="Nicol R."/>
            <person name="Nielsen C."/>
            <person name="Nizzari M."/>
            <person name="Norbu C."/>
            <person name="Norbu N."/>
            <person name="O'donnell P."/>
            <person name="Okoawo O."/>
            <person name="O'leary S."/>
            <person name="Omotosho B."/>
            <person name="O'neill K."/>
            <person name="Osman S."/>
            <person name="Parker S."/>
            <person name="Perrin D."/>
            <person name="Phunkhang P."/>
            <person name="Piqani B."/>
            <person name="Purcell S."/>
            <person name="Rachupka T."/>
            <person name="Ramasamy U."/>
            <person name="Rameau R."/>
            <person name="Ray V."/>
            <person name="Raymond C."/>
            <person name="Retta R."/>
            <person name="Richardson S."/>
            <person name="Rise C."/>
            <person name="Rodriguez J."/>
            <person name="Rogers J."/>
            <person name="Rogov P."/>
            <person name="Rutman M."/>
            <person name="Schupbach R."/>
            <person name="Seaman C."/>
            <person name="Settipalli S."/>
            <person name="Sharpe T."/>
            <person name="Sheridan J."/>
            <person name="Sherpa N."/>
            <person name="Shi J."/>
            <person name="Smirnov S."/>
            <person name="Smith C."/>
            <person name="Sougnez C."/>
            <person name="Spencer B."/>
            <person name="Stalker J."/>
            <person name="Stange-thomann N."/>
            <person name="Stavropoulos S."/>
            <person name="Stetson K."/>
            <person name="Stone C."/>
            <person name="Stone S."/>
            <person name="Stubbs M."/>
            <person name="Talamas J."/>
            <person name="Tchuinga P."/>
            <person name="Tenzing P."/>
            <person name="Tesfaye S."/>
            <person name="Theodore J."/>
            <person name="Thoulutsang Y."/>
            <person name="Topham K."/>
            <person name="Towey S."/>
            <person name="Tsamla T."/>
            <person name="Tsomo N."/>
            <person name="Vallee D."/>
            <person name="Vassiliev H."/>
            <person name="Venkataraman V."/>
            <person name="Vinson J."/>
            <person name="Vo A."/>
            <person name="Wade C."/>
            <person name="Wang S."/>
            <person name="Wangchuk T."/>
            <person name="Wangdi T."/>
            <person name="Whittaker C."/>
            <person name="Wilkinson J."/>
            <person name="Wu Y."/>
            <person name="Wyman D."/>
            <person name="Yadav S."/>
            <person name="Yang S."/>
            <person name="Yang X."/>
            <person name="Yeager S."/>
            <person name="Yee E."/>
            <person name="Young G."/>
            <person name="Zainoun J."/>
            <person name="Zembeck L."/>
            <person name="Zimmer A."/>
            <person name="Zody M."/>
            <person name="Lander E."/>
        </authorList>
    </citation>
    <scope>NUCLEOTIDE SEQUENCE [LARGE SCALE GENOMIC DNA]</scope>
</reference>
<dbReference type="Pfam" id="PF00335">
    <property type="entry name" value="Tetraspanin"/>
    <property type="match status" value="1"/>
</dbReference>
<reference evidence="6" key="2">
    <citation type="submission" date="2025-08" db="UniProtKB">
        <authorList>
            <consortium name="Ensembl"/>
        </authorList>
    </citation>
    <scope>IDENTIFICATION</scope>
</reference>
<keyword evidence="4 5" id="KW-0472">Membrane</keyword>
<dbReference type="PANTHER" id="PTHR19282">
    <property type="entry name" value="TETRASPANIN"/>
    <property type="match status" value="1"/>
</dbReference>
<dbReference type="InterPro" id="IPR008952">
    <property type="entry name" value="Tetraspanin_EC2_sf"/>
</dbReference>
<name>H2YXJ1_CIOSA</name>
<organism evidence="6 7">
    <name type="scientific">Ciona savignyi</name>
    <name type="common">Pacific transparent sea squirt</name>
    <dbReference type="NCBI Taxonomy" id="51511"/>
    <lineage>
        <taxon>Eukaryota</taxon>
        <taxon>Metazoa</taxon>
        <taxon>Chordata</taxon>
        <taxon>Tunicata</taxon>
        <taxon>Ascidiacea</taxon>
        <taxon>Phlebobranchia</taxon>
        <taxon>Cionidae</taxon>
        <taxon>Ciona</taxon>
    </lineage>
</organism>
<evidence type="ECO:0000256" key="1">
    <source>
        <dbReference type="ARBA" id="ARBA00004141"/>
    </source>
</evidence>
<evidence type="ECO:0000313" key="6">
    <source>
        <dbReference type="Ensembl" id="ENSCSAVP00000010052.1"/>
    </source>
</evidence>
<dbReference type="PRINTS" id="PR00259">
    <property type="entry name" value="TMFOUR"/>
</dbReference>
<dbReference type="CDD" id="cd03127">
    <property type="entry name" value="tetraspanin_LEL"/>
    <property type="match status" value="1"/>
</dbReference>
<dbReference type="Ensembl" id="ENSCSAVT00000010174.1">
    <property type="protein sequence ID" value="ENSCSAVP00000010052.1"/>
    <property type="gene ID" value="ENSCSAVG00000005921.1"/>
</dbReference>
<dbReference type="Proteomes" id="UP000007875">
    <property type="component" value="Unassembled WGS sequence"/>
</dbReference>
<keyword evidence="2 5" id="KW-0812">Transmembrane</keyword>
<proteinExistence type="predicted"/>
<dbReference type="eggNOG" id="KOG3882">
    <property type="taxonomic scope" value="Eukaryota"/>
</dbReference>
<reference evidence="6" key="3">
    <citation type="submission" date="2025-09" db="UniProtKB">
        <authorList>
            <consortium name="Ensembl"/>
        </authorList>
    </citation>
    <scope>IDENTIFICATION</scope>
</reference>
<dbReference type="STRING" id="51511.ENSCSAVP00000010052"/>
<dbReference type="Gene3D" id="1.10.1450.10">
    <property type="entry name" value="Tetraspanin"/>
    <property type="match status" value="1"/>
</dbReference>
<dbReference type="SUPFAM" id="SSF48652">
    <property type="entry name" value="Tetraspanin"/>
    <property type="match status" value="1"/>
</dbReference>
<dbReference type="InParanoid" id="H2YXJ1"/>
<evidence type="ECO:0000256" key="5">
    <source>
        <dbReference type="SAM" id="Phobius"/>
    </source>
</evidence>
<feature type="transmembrane region" description="Helical" evidence="5">
    <location>
        <begin position="283"/>
        <end position="304"/>
    </location>
</feature>
<dbReference type="GeneTree" id="ENSGT00940000165843"/>
<feature type="transmembrane region" description="Helical" evidence="5">
    <location>
        <begin position="12"/>
        <end position="33"/>
    </location>
</feature>
<dbReference type="AlphaFoldDB" id="H2YXJ1"/>
<dbReference type="PANTHER" id="PTHR19282:SF519">
    <property type="entry name" value="TETRASPANIN"/>
    <property type="match status" value="1"/>
</dbReference>
<keyword evidence="3 5" id="KW-1133">Transmembrane helix</keyword>
<dbReference type="InterPro" id="IPR018499">
    <property type="entry name" value="Tetraspanin/Peripherin"/>
</dbReference>
<sequence>MSEKGTKICLITINVICLICGLAMFVGGLLLQLNPTVKQILSGVATAASQSQLAIIAVVLIALGAFVTFVAFVGCCGAVSESRCLLSMYFISLLVLLLAQIGIAIAALVIGAQGFTDIIDQHFGILVRGYGTDVASQGVVDSVQQTFSCCGYNGPGDYINYNPAVPTMVPPVNATTPNANNTAPVTAAAMVPAQGTSAPAMVTTGSTSNATSNMTTMTTPIAVSTAAPIFYNGTWPDSCCVRVNNQYVNLIQCKNNSLSKSQLQAYLNTKGCTSSIAEFTKQYLVIIGAVGLGIALIEIIAMIASCSLRKALD</sequence>